<dbReference type="PROSITE" id="PS50089">
    <property type="entry name" value="ZF_RING_2"/>
    <property type="match status" value="1"/>
</dbReference>
<evidence type="ECO:0000259" key="4">
    <source>
        <dbReference type="PROSITE" id="PS50234"/>
    </source>
</evidence>
<name>A0A8I6WFU0_HORVV</name>
<dbReference type="RefSeq" id="XP_044967095.1">
    <property type="nucleotide sequence ID" value="XM_045111160.1"/>
</dbReference>
<dbReference type="PANTHER" id="PTHR10579:SF140">
    <property type="entry name" value="GENOME ASSEMBLY, CHROMOSOME: II"/>
    <property type="match status" value="1"/>
</dbReference>
<dbReference type="Proteomes" id="UP000011116">
    <property type="component" value="Chromosome 2H"/>
</dbReference>
<keyword evidence="6" id="KW-1185">Reference proteome</keyword>
<organism evidence="5 6">
    <name type="scientific">Hordeum vulgare subsp. vulgare</name>
    <name type="common">Domesticated barley</name>
    <dbReference type="NCBI Taxonomy" id="112509"/>
    <lineage>
        <taxon>Eukaryota</taxon>
        <taxon>Viridiplantae</taxon>
        <taxon>Streptophyta</taxon>
        <taxon>Embryophyta</taxon>
        <taxon>Tracheophyta</taxon>
        <taxon>Spermatophyta</taxon>
        <taxon>Magnoliopsida</taxon>
        <taxon>Liliopsida</taxon>
        <taxon>Poales</taxon>
        <taxon>Poaceae</taxon>
        <taxon>BOP clade</taxon>
        <taxon>Pooideae</taxon>
        <taxon>Triticodae</taxon>
        <taxon>Triticeae</taxon>
        <taxon>Hordeinae</taxon>
        <taxon>Hordeum</taxon>
    </lineage>
</organism>
<reference evidence="5" key="3">
    <citation type="submission" date="2022-01" db="UniProtKB">
        <authorList>
            <consortium name="EnsemblPlants"/>
        </authorList>
    </citation>
    <scope>IDENTIFICATION</scope>
    <source>
        <strain evidence="5">subsp. vulgare</strain>
    </source>
</reference>
<dbReference type="SUPFAM" id="SSF57850">
    <property type="entry name" value="RING/U-box"/>
    <property type="match status" value="1"/>
</dbReference>
<sequence length="657" mass="70186">MEATKQMNTCAICLGGMGAGGGQAIFTAECSHTFHFHCITASIAHGNLLCPLCNAEWRELPFVRPPASSMPPTQSPPQPPAVDIVQPARRWRARTPSVEPVVFDDDEQVRPPDSRRQAGAASDEAVVVKTHGHYSTVARDSPDDNFAVLVHLKAPGITGSGTEAAGDDPAQRAPVDLVTVLDVSSSMHGSKLALLKQAMRFVIDILGPDDRLSVVSFSSRARRVTRLTRMSDAGKALCVRAVESLTARTGTNIAEGLRTAAKVLDERRHRNGVSCVVLLSDGQDNYTPMRQAFGRGLPNYAALLPPSFARTGTGAGDRATPVHTFGFGNDHDATAMHAVSEATGGTFSFIENEAVIQDAFAQCVGGLLSVVVQEARIAVQCLHPGVRVGSVKSGLYESLVDDDGRAASIVVGELYADEERRFLLFIVVPRAEETDGDTTALIKVSCLYRDAAAGADVNVMAEDTVVARPEHAVDAERSAEVERERIRVEATEDMAAARGAAERGEHQEAMEILENRRGAVAQSDAARDGDPMIVALEMELRDMRRRVSNRQNYARSGRAYMLAGMSAHLQQRGSSSQLQLPSVIAFQDGAVTTTAATHQVSQQVATLPYATPAMLAMLLRSRKAREASAASGQRQPAAGAPEGAQGSEPTVPKELNE</sequence>
<protein>
    <recommendedName>
        <fullName evidence="7">RING-type domain-containing protein</fullName>
    </recommendedName>
</protein>
<dbReference type="InterPro" id="IPR051266">
    <property type="entry name" value="CLCR"/>
</dbReference>
<dbReference type="Gene3D" id="3.40.50.410">
    <property type="entry name" value="von Willebrand factor, type A domain"/>
    <property type="match status" value="1"/>
</dbReference>
<evidence type="ECO:0008006" key="7">
    <source>
        <dbReference type="Google" id="ProtNLM"/>
    </source>
</evidence>
<dbReference type="Gramene" id="HORVU.MOREX.r2.2HG0148490.1">
    <property type="protein sequence ID" value="HORVU.MOREX.r2.2HG0148490.1"/>
    <property type="gene ID" value="HORVU.MOREX.r2.2HG0148490"/>
</dbReference>
<evidence type="ECO:0000313" key="5">
    <source>
        <dbReference type="EnsemblPlants" id="HORVU.MOREX.r3.2HG0179790.1"/>
    </source>
</evidence>
<dbReference type="EnsemblPlants" id="HORVU.MOREX.r3.2HG0179790.1">
    <property type="protein sequence ID" value="HORVU.MOREX.r3.2HG0179790.1"/>
    <property type="gene ID" value="HORVU.MOREX.r3.2HG0179790"/>
</dbReference>
<feature type="domain" description="VWFA" evidence="4">
    <location>
        <begin position="176"/>
        <end position="371"/>
    </location>
</feature>
<accession>A0A8I6WFU0</accession>
<dbReference type="OrthoDB" id="687730at2759"/>
<feature type="region of interest" description="Disordered" evidence="2">
    <location>
        <begin position="622"/>
        <end position="657"/>
    </location>
</feature>
<dbReference type="AlphaFoldDB" id="A0A8I6WFU0"/>
<keyword evidence="1" id="KW-0862">Zinc</keyword>
<evidence type="ECO:0000256" key="1">
    <source>
        <dbReference type="PROSITE-ProRule" id="PRU00175"/>
    </source>
</evidence>
<feature type="domain" description="RING-type" evidence="3">
    <location>
        <begin position="10"/>
        <end position="54"/>
    </location>
</feature>
<dbReference type="InterPro" id="IPR036465">
    <property type="entry name" value="vWFA_dom_sf"/>
</dbReference>
<dbReference type="KEGG" id="hvg:123427180"/>
<dbReference type="GeneID" id="123427180"/>
<dbReference type="PROSITE" id="PS50234">
    <property type="entry name" value="VWFA"/>
    <property type="match status" value="1"/>
</dbReference>
<dbReference type="InterPro" id="IPR013083">
    <property type="entry name" value="Znf_RING/FYVE/PHD"/>
</dbReference>
<dbReference type="SMR" id="A0A8I6WFU0"/>
<dbReference type="SMART" id="SM00184">
    <property type="entry name" value="RING"/>
    <property type="match status" value="1"/>
</dbReference>
<dbReference type="PANTHER" id="PTHR10579">
    <property type="entry name" value="CALCIUM-ACTIVATED CHLORIDE CHANNEL REGULATOR"/>
    <property type="match status" value="1"/>
</dbReference>
<dbReference type="GO" id="GO:0008270">
    <property type="term" value="F:zinc ion binding"/>
    <property type="evidence" value="ECO:0007669"/>
    <property type="project" value="UniProtKB-KW"/>
</dbReference>
<dbReference type="SMART" id="SM00327">
    <property type="entry name" value="VWA"/>
    <property type="match status" value="1"/>
</dbReference>
<dbReference type="Pfam" id="PF13519">
    <property type="entry name" value="VWA_2"/>
    <property type="match status" value="1"/>
</dbReference>
<proteinExistence type="predicted"/>
<evidence type="ECO:0000259" key="3">
    <source>
        <dbReference type="PROSITE" id="PS50089"/>
    </source>
</evidence>
<dbReference type="InterPro" id="IPR001841">
    <property type="entry name" value="Znf_RING"/>
</dbReference>
<reference evidence="5" key="2">
    <citation type="submission" date="2020-10" db="EMBL/GenBank/DDBJ databases">
        <authorList>
            <person name="Scholz U."/>
            <person name="Mascher M."/>
            <person name="Fiebig A."/>
        </authorList>
    </citation>
    <scope>NUCLEOTIDE SEQUENCE [LARGE SCALE GENOMIC DNA]</scope>
    <source>
        <strain evidence="5">cv. Morex</strain>
    </source>
</reference>
<dbReference type="InterPro" id="IPR032838">
    <property type="entry name" value="Vwaint_dom"/>
</dbReference>
<dbReference type="Gene3D" id="3.30.40.10">
    <property type="entry name" value="Zinc/RING finger domain, C3HC4 (zinc finger)"/>
    <property type="match status" value="1"/>
</dbReference>
<dbReference type="Pfam" id="PF14624">
    <property type="entry name" value="Vwaint"/>
    <property type="match status" value="1"/>
</dbReference>
<dbReference type="Pfam" id="PF17123">
    <property type="entry name" value="zf-RING_11"/>
    <property type="match status" value="1"/>
</dbReference>
<feature type="region of interest" description="Disordered" evidence="2">
    <location>
        <begin position="93"/>
        <end position="125"/>
    </location>
</feature>
<feature type="compositionally biased region" description="Low complexity" evidence="2">
    <location>
        <begin position="627"/>
        <end position="649"/>
    </location>
</feature>
<evidence type="ECO:0000313" key="6">
    <source>
        <dbReference type="Proteomes" id="UP000011116"/>
    </source>
</evidence>
<dbReference type="SUPFAM" id="SSF53300">
    <property type="entry name" value="vWA-like"/>
    <property type="match status" value="1"/>
</dbReference>
<reference evidence="6" key="1">
    <citation type="journal article" date="2012" name="Nature">
        <title>A physical, genetic and functional sequence assembly of the barley genome.</title>
        <authorList>
            <consortium name="The International Barley Genome Sequencing Consortium"/>
            <person name="Mayer K.F."/>
            <person name="Waugh R."/>
            <person name="Brown J.W."/>
            <person name="Schulman A."/>
            <person name="Langridge P."/>
            <person name="Platzer M."/>
            <person name="Fincher G.B."/>
            <person name="Muehlbauer G.J."/>
            <person name="Sato K."/>
            <person name="Close T.J."/>
            <person name="Wise R.P."/>
            <person name="Stein N."/>
        </authorList>
    </citation>
    <scope>NUCLEOTIDE SEQUENCE [LARGE SCALE GENOMIC DNA]</scope>
    <source>
        <strain evidence="6">cv. Morex</strain>
    </source>
</reference>
<gene>
    <name evidence="5" type="primary">LOC123427180</name>
</gene>
<evidence type="ECO:0000256" key="2">
    <source>
        <dbReference type="SAM" id="MobiDB-lite"/>
    </source>
</evidence>
<dbReference type="Gramene" id="HORVU.MOREX.r3.2HG0179790.1">
    <property type="protein sequence ID" value="HORVU.MOREX.r3.2HG0179790.1"/>
    <property type="gene ID" value="HORVU.MOREX.r3.2HG0179790"/>
</dbReference>
<dbReference type="InterPro" id="IPR002035">
    <property type="entry name" value="VWF_A"/>
</dbReference>
<keyword evidence="1" id="KW-0863">Zinc-finger</keyword>
<keyword evidence="1" id="KW-0479">Metal-binding</keyword>